<dbReference type="AlphaFoldDB" id="A0A914EKE3"/>
<dbReference type="GO" id="GO:0045087">
    <property type="term" value="P:innate immune response"/>
    <property type="evidence" value="ECO:0007669"/>
    <property type="project" value="TreeGrafter"/>
</dbReference>
<dbReference type="GO" id="GO:0008083">
    <property type="term" value="F:growth factor activity"/>
    <property type="evidence" value="ECO:0007669"/>
    <property type="project" value="TreeGrafter"/>
</dbReference>
<dbReference type="PANTHER" id="PTHR23199">
    <property type="entry name" value="NEUROTROPHIN 1-RELATED"/>
    <property type="match status" value="1"/>
</dbReference>
<dbReference type="Gene3D" id="2.10.90.10">
    <property type="entry name" value="Cystine-knot cytokines"/>
    <property type="match status" value="1"/>
</dbReference>
<protein>
    <submittedName>
        <fullName evidence="4">Nerve growth factor-related domain-containing protein</fullName>
    </submittedName>
</protein>
<dbReference type="InterPro" id="IPR029034">
    <property type="entry name" value="Cystine-knot_cytokine"/>
</dbReference>
<organism evidence="3 4">
    <name type="scientific">Acrobeloides nanus</name>
    <dbReference type="NCBI Taxonomy" id="290746"/>
    <lineage>
        <taxon>Eukaryota</taxon>
        <taxon>Metazoa</taxon>
        <taxon>Ecdysozoa</taxon>
        <taxon>Nematoda</taxon>
        <taxon>Chromadorea</taxon>
        <taxon>Rhabditida</taxon>
        <taxon>Tylenchina</taxon>
        <taxon>Cephalobomorpha</taxon>
        <taxon>Cephaloboidea</taxon>
        <taxon>Cephalobidae</taxon>
        <taxon>Acrobeloides</taxon>
    </lineage>
</organism>
<keyword evidence="1" id="KW-0732">Signal</keyword>
<dbReference type="PROSITE" id="PS50270">
    <property type="entry name" value="NGF_2"/>
    <property type="match status" value="1"/>
</dbReference>
<evidence type="ECO:0000259" key="2">
    <source>
        <dbReference type="Pfam" id="PF00243"/>
    </source>
</evidence>
<sequence length="147" mass="16618">MLRKVLGIFSLIFILALLTQTETRLLQLNTIFEEQTSEKVDTCDQVTAWEQFDEAQTIDGQTVKILQDSNSGPQLFYTVRCSSECEGKPCKGIQRGIRSQCETRYNMVAAVVENPNKPNSMRWEMIKVPGQCVCTANVNSKVKGLFF</sequence>
<evidence type="ECO:0000256" key="1">
    <source>
        <dbReference type="SAM" id="SignalP"/>
    </source>
</evidence>
<reference evidence="4" key="1">
    <citation type="submission" date="2022-11" db="UniProtKB">
        <authorList>
            <consortium name="WormBaseParasite"/>
        </authorList>
    </citation>
    <scope>IDENTIFICATION</scope>
</reference>
<proteinExistence type="predicted"/>
<dbReference type="InterPro" id="IPR002072">
    <property type="entry name" value="Nerve_growth_factor-rel"/>
</dbReference>
<accession>A0A914EKE3</accession>
<dbReference type="Proteomes" id="UP000887540">
    <property type="component" value="Unplaced"/>
</dbReference>
<evidence type="ECO:0000313" key="4">
    <source>
        <dbReference type="WBParaSite" id="ACRNAN_scaffold8366.g12918.t1"/>
    </source>
</evidence>
<name>A0A914EKE3_9BILA</name>
<dbReference type="GO" id="GO:0005121">
    <property type="term" value="F:Toll binding"/>
    <property type="evidence" value="ECO:0007669"/>
    <property type="project" value="TreeGrafter"/>
</dbReference>
<evidence type="ECO:0000313" key="3">
    <source>
        <dbReference type="Proteomes" id="UP000887540"/>
    </source>
</evidence>
<dbReference type="GO" id="GO:0021556">
    <property type="term" value="P:central nervous system formation"/>
    <property type="evidence" value="ECO:0007669"/>
    <property type="project" value="TreeGrafter"/>
</dbReference>
<dbReference type="InterPro" id="IPR052444">
    <property type="entry name" value="Spz/Toll_ligand-like"/>
</dbReference>
<dbReference type="GO" id="GO:0005576">
    <property type="term" value="C:extracellular region"/>
    <property type="evidence" value="ECO:0007669"/>
    <property type="project" value="TreeGrafter"/>
</dbReference>
<feature type="signal peptide" evidence="1">
    <location>
        <begin position="1"/>
        <end position="23"/>
    </location>
</feature>
<feature type="domain" description="Nerve growth factor-related" evidence="2">
    <location>
        <begin position="40"/>
        <end position="137"/>
    </location>
</feature>
<dbReference type="WBParaSite" id="ACRNAN_scaffold8366.g12918.t1">
    <property type="protein sequence ID" value="ACRNAN_scaffold8366.g12918.t1"/>
    <property type="gene ID" value="ACRNAN_scaffold8366.g12918"/>
</dbReference>
<dbReference type="Pfam" id="PF00243">
    <property type="entry name" value="NGF"/>
    <property type="match status" value="1"/>
</dbReference>
<dbReference type="SUPFAM" id="SSF57501">
    <property type="entry name" value="Cystine-knot cytokines"/>
    <property type="match status" value="1"/>
</dbReference>
<feature type="chain" id="PRO_5036997563" evidence="1">
    <location>
        <begin position="24"/>
        <end position="147"/>
    </location>
</feature>
<dbReference type="PANTHER" id="PTHR23199:SF17">
    <property type="entry name" value="NERVE GROWTH FACTOR-RELATED DOMAIN-CONTAINING PROTEIN"/>
    <property type="match status" value="1"/>
</dbReference>
<keyword evidence="3" id="KW-1185">Reference proteome</keyword>